<dbReference type="EMBL" id="AVCK01000063">
    <property type="protein sequence ID" value="KFN41658.1"/>
    <property type="molecule type" value="Genomic_DNA"/>
</dbReference>
<dbReference type="AlphaFoldDB" id="A0A091AN93"/>
<dbReference type="OrthoDB" id="583175at2"/>
<dbReference type="PATRIC" id="fig|1384056.3.peg.2543"/>
<evidence type="ECO:0000313" key="1">
    <source>
        <dbReference type="EMBL" id="KFN41658.1"/>
    </source>
</evidence>
<dbReference type="STRING" id="1384056.N787_05145"/>
<proteinExistence type="predicted"/>
<protein>
    <submittedName>
        <fullName evidence="1">Uncharacterized protein</fullName>
    </submittedName>
</protein>
<reference evidence="1 2" key="1">
    <citation type="submission" date="2013-09" db="EMBL/GenBank/DDBJ databases">
        <title>Genome sequencing of Arenimonas metalli.</title>
        <authorList>
            <person name="Chen F."/>
            <person name="Wang G."/>
        </authorList>
    </citation>
    <scope>NUCLEOTIDE SEQUENCE [LARGE SCALE GENOMIC DNA]</scope>
    <source>
        <strain evidence="1 2">CF5-1</strain>
    </source>
</reference>
<accession>A0A091AN93</accession>
<dbReference type="Proteomes" id="UP000029393">
    <property type="component" value="Unassembled WGS sequence"/>
</dbReference>
<name>A0A091AN93_9GAMM</name>
<dbReference type="RefSeq" id="WP_052575472.1">
    <property type="nucleotide sequence ID" value="NZ_AVCK01000063.1"/>
</dbReference>
<organism evidence="1 2">
    <name type="scientific">Arenimonas metalli CF5-1</name>
    <dbReference type="NCBI Taxonomy" id="1384056"/>
    <lineage>
        <taxon>Bacteria</taxon>
        <taxon>Pseudomonadati</taxon>
        <taxon>Pseudomonadota</taxon>
        <taxon>Gammaproteobacteria</taxon>
        <taxon>Lysobacterales</taxon>
        <taxon>Lysobacteraceae</taxon>
        <taxon>Arenimonas</taxon>
    </lineage>
</organism>
<gene>
    <name evidence="1" type="ORF">N787_05145</name>
</gene>
<evidence type="ECO:0000313" key="2">
    <source>
        <dbReference type="Proteomes" id="UP000029393"/>
    </source>
</evidence>
<comment type="caution">
    <text evidence="1">The sequence shown here is derived from an EMBL/GenBank/DDBJ whole genome shotgun (WGS) entry which is preliminary data.</text>
</comment>
<sequence length="86" mass="9514">MIRADGHADYERVTGKSRLSIEGACHSFTERGFKIGMGLLSASFEVSQPPRRVDGRWRMTVDGVELTRVDILPVVPARGADDSLRL</sequence>
<keyword evidence="2" id="KW-1185">Reference proteome</keyword>